<dbReference type="Gene3D" id="3.40.30.10">
    <property type="entry name" value="Glutaredoxin"/>
    <property type="match status" value="1"/>
</dbReference>
<sequence>MMSKLTIPVTKHDHLQGNLHAGCSLVEYGDYECPSCGEVQPIIGKLQAHFGNQMSFVFRNFPLREIHPWAEAAAEVAELAGSQGKFWEMHDLLFANQNNLSESTLQSLVDQLGLSEVKMQQARSNGTLKSIVEGDFAGGIRSGVNGTPTFFLNGDRYDGPVDFESFVALIDQVLISDGD</sequence>
<reference evidence="4" key="2">
    <citation type="submission" date="2019-02" db="EMBL/GenBank/DDBJ databases">
        <title>Granulicella sibirica sp. nov., a psychrotolerant acidobacterium isolated from an organic soil layer in forested tundra, West Siberia.</title>
        <authorList>
            <person name="Oshkin I.Y."/>
            <person name="Kulichevskaya I.S."/>
            <person name="Rijpstra W.I.C."/>
            <person name="Sinninghe Damste J.S."/>
            <person name="Rakitin A.L."/>
            <person name="Ravin N.V."/>
            <person name="Dedysh S.N."/>
        </authorList>
    </citation>
    <scope>NUCLEOTIDE SEQUENCE [LARGE SCALE GENOMIC DNA]</scope>
    <source>
        <strain evidence="4">AF10</strain>
    </source>
</reference>
<dbReference type="AlphaFoldDB" id="A0A4Q0T2Z3"/>
<comment type="caution">
    <text evidence="3">The sequence shown here is derived from an EMBL/GenBank/DDBJ whole genome shotgun (WGS) entry which is preliminary data.</text>
</comment>
<keyword evidence="4" id="KW-1185">Reference proteome</keyword>
<accession>A0A4Q0T2Z3</accession>
<evidence type="ECO:0000313" key="4">
    <source>
        <dbReference type="Proteomes" id="UP000289437"/>
    </source>
</evidence>
<dbReference type="PANTHER" id="PTHR13887:SF55">
    <property type="entry name" value="SLR0313 PROTEIN"/>
    <property type="match status" value="1"/>
</dbReference>
<gene>
    <name evidence="3" type="ORF">GRAN_2743</name>
</gene>
<dbReference type="PROSITE" id="PS51352">
    <property type="entry name" value="THIOREDOXIN_2"/>
    <property type="match status" value="1"/>
</dbReference>
<proteinExistence type="inferred from homology"/>
<dbReference type="Pfam" id="PF13462">
    <property type="entry name" value="Thioredoxin_4"/>
    <property type="match status" value="1"/>
</dbReference>
<evidence type="ECO:0000313" key="3">
    <source>
        <dbReference type="EMBL" id="RXH55886.1"/>
    </source>
</evidence>
<dbReference type="EMBL" id="RDSM01000002">
    <property type="protein sequence ID" value="RXH55886.1"/>
    <property type="molecule type" value="Genomic_DNA"/>
</dbReference>
<dbReference type="RefSeq" id="WP_241654553.1">
    <property type="nucleotide sequence ID" value="NZ_RDSM01000002.1"/>
</dbReference>
<dbReference type="InterPro" id="IPR012336">
    <property type="entry name" value="Thioredoxin-like_fold"/>
</dbReference>
<organism evidence="3 4">
    <name type="scientific">Granulicella sibirica</name>
    <dbReference type="NCBI Taxonomy" id="2479048"/>
    <lineage>
        <taxon>Bacteria</taxon>
        <taxon>Pseudomonadati</taxon>
        <taxon>Acidobacteriota</taxon>
        <taxon>Terriglobia</taxon>
        <taxon>Terriglobales</taxon>
        <taxon>Acidobacteriaceae</taxon>
        <taxon>Granulicella</taxon>
    </lineage>
</organism>
<dbReference type="Proteomes" id="UP000289437">
    <property type="component" value="Unassembled WGS sequence"/>
</dbReference>
<comment type="similarity">
    <text evidence="1">Belongs to the thioredoxin family. DsbA subfamily.</text>
</comment>
<dbReference type="PANTHER" id="PTHR13887">
    <property type="entry name" value="GLUTATHIONE S-TRANSFERASE KAPPA"/>
    <property type="match status" value="1"/>
</dbReference>
<dbReference type="InterPro" id="IPR013766">
    <property type="entry name" value="Thioredoxin_domain"/>
</dbReference>
<protein>
    <submittedName>
        <fullName evidence="3">Periplasmic thiol:disulfide interchange protein DsbA</fullName>
    </submittedName>
</protein>
<dbReference type="InterPro" id="IPR036249">
    <property type="entry name" value="Thioredoxin-like_sf"/>
</dbReference>
<evidence type="ECO:0000256" key="1">
    <source>
        <dbReference type="ARBA" id="ARBA00005791"/>
    </source>
</evidence>
<reference evidence="3 4" key="1">
    <citation type="submission" date="2018-11" db="EMBL/GenBank/DDBJ databases">
        <authorList>
            <person name="Mardanov A.V."/>
            <person name="Ravin N.V."/>
            <person name="Dedysh S.N."/>
        </authorList>
    </citation>
    <scope>NUCLEOTIDE SEQUENCE [LARGE SCALE GENOMIC DNA]</scope>
    <source>
        <strain evidence="3 4">AF10</strain>
    </source>
</reference>
<evidence type="ECO:0000259" key="2">
    <source>
        <dbReference type="PROSITE" id="PS51352"/>
    </source>
</evidence>
<dbReference type="SUPFAM" id="SSF52833">
    <property type="entry name" value="Thioredoxin-like"/>
    <property type="match status" value="1"/>
</dbReference>
<feature type="domain" description="Thioredoxin" evidence="2">
    <location>
        <begin position="1"/>
        <end position="175"/>
    </location>
</feature>
<name>A0A4Q0T2Z3_9BACT</name>